<feature type="region of interest" description="Disordered" evidence="4">
    <location>
        <begin position="1"/>
        <end position="29"/>
    </location>
</feature>
<proteinExistence type="inferred from homology"/>
<reference evidence="6 7" key="1">
    <citation type="submission" date="2021-06" db="EMBL/GenBank/DDBJ databases">
        <title>Genome sequence of Babesia caballi.</title>
        <authorList>
            <person name="Yamagishi J."/>
            <person name="Kidaka T."/>
            <person name="Ochi A."/>
        </authorList>
    </citation>
    <scope>NUCLEOTIDE SEQUENCE [LARGE SCALE GENOMIC DNA]</scope>
    <source>
        <strain evidence="6">USDA-D6B2</strain>
    </source>
</reference>
<dbReference type="EMBL" id="BPLF01000002">
    <property type="protein sequence ID" value="GIX63831.1"/>
    <property type="molecule type" value="Genomic_DNA"/>
</dbReference>
<feature type="compositionally biased region" description="Low complexity" evidence="4">
    <location>
        <begin position="14"/>
        <end position="29"/>
    </location>
</feature>
<dbReference type="Pfam" id="PF01873">
    <property type="entry name" value="eIF-5_eIF-2B"/>
    <property type="match status" value="1"/>
</dbReference>
<name>A0AAV4LVF1_BABCB</name>
<dbReference type="PANTHER" id="PTHR23001">
    <property type="entry name" value="EUKARYOTIC TRANSLATION INITIATION FACTOR"/>
    <property type="match status" value="1"/>
</dbReference>
<evidence type="ECO:0000256" key="3">
    <source>
        <dbReference type="ARBA" id="ARBA00022917"/>
    </source>
</evidence>
<dbReference type="GO" id="GO:0005850">
    <property type="term" value="C:eukaryotic translation initiation factor 2 complex"/>
    <property type="evidence" value="ECO:0007669"/>
    <property type="project" value="TreeGrafter"/>
</dbReference>
<feature type="domain" description="Translation initiation factor IF2/IF5" evidence="5">
    <location>
        <begin position="125"/>
        <end position="260"/>
    </location>
</feature>
<dbReference type="FunFam" id="3.30.30.170:FF:000001">
    <property type="entry name" value="Eukaryotic translation initiation factor 2 subunit"/>
    <property type="match status" value="1"/>
</dbReference>
<dbReference type="InterPro" id="IPR016189">
    <property type="entry name" value="Transl_init_fac_IF2/IF5_N"/>
</dbReference>
<dbReference type="RefSeq" id="XP_067715900.1">
    <property type="nucleotide sequence ID" value="XM_067859799.1"/>
</dbReference>
<evidence type="ECO:0000313" key="7">
    <source>
        <dbReference type="Proteomes" id="UP001497744"/>
    </source>
</evidence>
<comment type="caution">
    <text evidence="6">The sequence shown here is derived from an EMBL/GenBank/DDBJ whole genome shotgun (WGS) entry which is preliminary data.</text>
</comment>
<dbReference type="SMART" id="SM00653">
    <property type="entry name" value="eIF2B_5"/>
    <property type="match status" value="1"/>
</dbReference>
<dbReference type="InterPro" id="IPR016190">
    <property type="entry name" value="Transl_init_fac_IF2/IF5_Zn-bd"/>
</dbReference>
<dbReference type="InterPro" id="IPR045196">
    <property type="entry name" value="IF2/IF5"/>
</dbReference>
<dbReference type="GeneID" id="94195312"/>
<organism evidence="6 7">
    <name type="scientific">Babesia caballi</name>
    <dbReference type="NCBI Taxonomy" id="5871"/>
    <lineage>
        <taxon>Eukaryota</taxon>
        <taxon>Sar</taxon>
        <taxon>Alveolata</taxon>
        <taxon>Apicomplexa</taxon>
        <taxon>Aconoidasida</taxon>
        <taxon>Piroplasmida</taxon>
        <taxon>Babesiidae</taxon>
        <taxon>Babesia</taxon>
    </lineage>
</organism>
<dbReference type="InterPro" id="IPR002735">
    <property type="entry name" value="Transl_init_fac_IF2/IF5_dom"/>
</dbReference>
<feature type="compositionally biased region" description="Basic and acidic residues" evidence="4">
    <location>
        <begin position="1"/>
        <end position="12"/>
    </location>
</feature>
<evidence type="ECO:0000256" key="4">
    <source>
        <dbReference type="SAM" id="MobiDB-lite"/>
    </source>
</evidence>
<keyword evidence="2 6" id="KW-0396">Initiation factor</keyword>
<dbReference type="PANTHER" id="PTHR23001:SF3">
    <property type="entry name" value="EUKARYOTIC TRANSLATION INITIATION FACTOR 2 SUBUNIT 2"/>
    <property type="match status" value="1"/>
</dbReference>
<dbReference type="GO" id="GO:0003743">
    <property type="term" value="F:translation initiation factor activity"/>
    <property type="evidence" value="ECO:0007669"/>
    <property type="project" value="UniProtKB-KW"/>
</dbReference>
<dbReference type="AlphaFoldDB" id="A0AAV4LVF1"/>
<evidence type="ECO:0000313" key="6">
    <source>
        <dbReference type="EMBL" id="GIX63831.1"/>
    </source>
</evidence>
<comment type="similarity">
    <text evidence="1">Belongs to the eIF-2-beta/eIF-5 family.</text>
</comment>
<accession>A0AAV4LVF1</accession>
<evidence type="ECO:0000256" key="1">
    <source>
        <dbReference type="ARBA" id="ARBA00010397"/>
    </source>
</evidence>
<keyword evidence="7" id="KW-1185">Reference proteome</keyword>
<dbReference type="GO" id="GO:0031369">
    <property type="term" value="F:translation initiation factor binding"/>
    <property type="evidence" value="ECO:0007669"/>
    <property type="project" value="TreeGrafter"/>
</dbReference>
<evidence type="ECO:0000256" key="2">
    <source>
        <dbReference type="ARBA" id="ARBA00022540"/>
    </source>
</evidence>
<sequence length="283" mass="30570">MSGDLSVKREDGLSESLAEASAGATAGSAHENGVIGADVEASSTAQLGAPLLNGVGQAAPAEAPKYNFGEKKKKKKATAPGEAAKGEFIDGSGQVFVRGHVYPYEELLTRIQRLINAHNPDLSGSKRYTIRPPQVVRVGSKKVAWINFKELCTVYVGHWVALTVLRMCRSMDHVHQFVLSELGTEGSIAGDGQLVLKGKYGPKNIESLLRKYISELMAPCPSRPAAEYVTCSMCKSPNTTMERDSRARLFTQHCEACGANRSVNPIKSGFHALNRGERRKAKV</sequence>
<gene>
    <name evidence="6" type="ORF">BcabD6B2_32660</name>
</gene>
<protein>
    <submittedName>
        <fullName evidence="6">Eukaryotic initiation factor-2 beta, putative</fullName>
    </submittedName>
</protein>
<dbReference type="Gene3D" id="3.30.30.170">
    <property type="match status" value="1"/>
</dbReference>
<dbReference type="SUPFAM" id="SSF100966">
    <property type="entry name" value="Translation initiation factor 2 beta, aIF2beta, N-terminal domain"/>
    <property type="match status" value="1"/>
</dbReference>
<dbReference type="GO" id="GO:0003729">
    <property type="term" value="F:mRNA binding"/>
    <property type="evidence" value="ECO:0007669"/>
    <property type="project" value="TreeGrafter"/>
</dbReference>
<dbReference type="GO" id="GO:0001731">
    <property type="term" value="P:formation of translation preinitiation complex"/>
    <property type="evidence" value="ECO:0007669"/>
    <property type="project" value="TreeGrafter"/>
</dbReference>
<evidence type="ECO:0000259" key="5">
    <source>
        <dbReference type="SMART" id="SM00653"/>
    </source>
</evidence>
<dbReference type="SUPFAM" id="SSF75689">
    <property type="entry name" value="Zinc-binding domain of translation initiation factor 2 beta"/>
    <property type="match status" value="1"/>
</dbReference>
<dbReference type="Proteomes" id="UP001497744">
    <property type="component" value="Unassembled WGS sequence"/>
</dbReference>
<keyword evidence="3" id="KW-0648">Protein biosynthesis</keyword>